<protein>
    <submittedName>
        <fullName evidence="2">Uncharacterized protein</fullName>
    </submittedName>
</protein>
<feature type="region of interest" description="Disordered" evidence="1">
    <location>
        <begin position="251"/>
        <end position="333"/>
    </location>
</feature>
<dbReference type="EMBL" id="LLXH01000057">
    <property type="protein sequence ID" value="PKC74262.1"/>
    <property type="molecule type" value="Genomic_DNA"/>
</dbReference>
<name>A0A2N0SFD6_9GLOM</name>
<dbReference type="VEuPathDB" id="FungiDB:FUN_022287"/>
<dbReference type="AlphaFoldDB" id="A0A2N0SFD6"/>
<gene>
    <name evidence="2" type="ORF">RhiirA1_450164</name>
</gene>
<evidence type="ECO:0000256" key="1">
    <source>
        <dbReference type="SAM" id="MobiDB-lite"/>
    </source>
</evidence>
<reference evidence="2 3" key="2">
    <citation type="submission" date="2017-10" db="EMBL/GenBank/DDBJ databases">
        <title>Genome analyses suggest a sexual origin of heterokaryosis in a supposedly ancient asexual fungus.</title>
        <authorList>
            <person name="Corradi N."/>
            <person name="Sedzielewska K."/>
            <person name="Noel J."/>
            <person name="Charron P."/>
            <person name="Farinelli L."/>
            <person name="Marton T."/>
            <person name="Kruger M."/>
            <person name="Pelin A."/>
            <person name="Brachmann A."/>
            <person name="Corradi N."/>
        </authorList>
    </citation>
    <scope>NUCLEOTIDE SEQUENCE [LARGE SCALE GENOMIC DNA]</scope>
    <source>
        <strain evidence="2 3">A1</strain>
    </source>
</reference>
<feature type="compositionally biased region" description="Polar residues" evidence="1">
    <location>
        <begin position="274"/>
        <end position="304"/>
    </location>
</feature>
<accession>A0A2N0SFD6</accession>
<reference evidence="2 3" key="1">
    <citation type="submission" date="2017-10" db="EMBL/GenBank/DDBJ databases">
        <title>Extensive intraspecific genome diversity in a model arbuscular mycorrhizal fungus.</title>
        <authorList>
            <person name="Chen E.C.H."/>
            <person name="Morin E."/>
            <person name="Baudet D."/>
            <person name="Noel J."/>
            <person name="Ndikumana S."/>
            <person name="Charron P."/>
            <person name="St-Onge C."/>
            <person name="Giorgi J."/>
            <person name="Grigoriev I.V."/>
            <person name="Roux C."/>
            <person name="Martin F.M."/>
            <person name="Corradi N."/>
        </authorList>
    </citation>
    <scope>NUCLEOTIDE SEQUENCE [LARGE SCALE GENOMIC DNA]</scope>
    <source>
        <strain evidence="2 3">A1</strain>
    </source>
</reference>
<feature type="compositionally biased region" description="Basic residues" evidence="1">
    <location>
        <begin position="321"/>
        <end position="331"/>
    </location>
</feature>
<organism evidence="2 3">
    <name type="scientific">Rhizophagus irregularis</name>
    <dbReference type="NCBI Taxonomy" id="588596"/>
    <lineage>
        <taxon>Eukaryota</taxon>
        <taxon>Fungi</taxon>
        <taxon>Fungi incertae sedis</taxon>
        <taxon>Mucoromycota</taxon>
        <taxon>Glomeromycotina</taxon>
        <taxon>Glomeromycetes</taxon>
        <taxon>Glomerales</taxon>
        <taxon>Glomeraceae</taxon>
        <taxon>Rhizophagus</taxon>
    </lineage>
</organism>
<comment type="caution">
    <text evidence="2">The sequence shown here is derived from an EMBL/GenBank/DDBJ whole genome shotgun (WGS) entry which is preliminary data.</text>
</comment>
<evidence type="ECO:0000313" key="2">
    <source>
        <dbReference type="EMBL" id="PKC74262.1"/>
    </source>
</evidence>
<dbReference type="VEuPathDB" id="FungiDB:RhiirFUN_008471"/>
<dbReference type="Proteomes" id="UP000232688">
    <property type="component" value="Unassembled WGS sequence"/>
</dbReference>
<feature type="compositionally biased region" description="Polar residues" evidence="1">
    <location>
        <begin position="251"/>
        <end position="267"/>
    </location>
</feature>
<sequence>MADNNTNKNNINHTNSTANTELVPSISSLLQLLLTNPTILQQAVSTVTTQNHQPAPNISIQLSNSIAGVINTSSPRGSIQNPITKEEWNQWKKNKQPKEDWKDFFHLPYNTYWTYRRNLRDRLNATCEKGKKENMQQNKHLFKSDFPTFPISVGDFVLQKMIEDIVGNWADTERRKKIKEARIQGINPLPKRKNIIPPKSKTKKLMLSTPLSDCIETEINDTEVQLPLPENPAICDVQQMLKDSDDAHVLQQTPEDSNEAQIQQTPENPDDEAQIQQTSENPTIHASKVQNKPKNSGTIQQISENPAIRASKAQKEPKNSGNRRRSTRVVKTRSEKVENIWKANNVCTSFNMMLKHQPMARQAGQMFNV</sequence>
<dbReference type="VEuPathDB" id="FungiDB:RhiirA1_450164"/>
<proteinExistence type="predicted"/>
<evidence type="ECO:0000313" key="3">
    <source>
        <dbReference type="Proteomes" id="UP000232688"/>
    </source>
</evidence>